<dbReference type="Gene3D" id="2.160.10.10">
    <property type="entry name" value="Hexapeptide repeat proteins"/>
    <property type="match status" value="1"/>
</dbReference>
<reference evidence="1 2" key="1">
    <citation type="submission" date="2021-04" db="EMBL/GenBank/DDBJ databases">
        <title>Magnetospirillum sulfuroxidans sp. nov., a facultative chemolithoautotrophic sulfur-oxidizing alphaproteobacterium isolated from freshwater sediment and proposals for Paramagetospirillum gen. nov., and Magnetospirillaceae fam. nov.</title>
        <authorList>
            <person name="Koziaeva V."/>
            <person name="Geelhoed J.S."/>
            <person name="Sorokin D.Y."/>
            <person name="Grouzdev D.S."/>
        </authorList>
    </citation>
    <scope>NUCLEOTIDE SEQUENCE [LARGE SCALE GENOMIC DNA]</scope>
    <source>
        <strain evidence="1 2">J10</strain>
    </source>
</reference>
<comment type="caution">
    <text evidence="1">The sequence shown here is derived from an EMBL/GenBank/DDBJ whole genome shotgun (WGS) entry which is preliminary data.</text>
</comment>
<dbReference type="Pfam" id="PF00132">
    <property type="entry name" value="Hexapep"/>
    <property type="match status" value="1"/>
</dbReference>
<dbReference type="InterPro" id="IPR001451">
    <property type="entry name" value="Hexapep"/>
</dbReference>
<dbReference type="EMBL" id="JAGTUF010000012">
    <property type="protein sequence ID" value="MBR9972553.1"/>
    <property type="molecule type" value="Genomic_DNA"/>
</dbReference>
<dbReference type="PANTHER" id="PTHR13061">
    <property type="entry name" value="DYNACTIN SUBUNIT P25"/>
    <property type="match status" value="1"/>
</dbReference>
<proteinExistence type="predicted"/>
<sequence>MRPTVYAIDGIIPVVHPTAFVHPTAVLIGDVIVGARCYIGPLASLRGDFGAIRIADGANVQDCCVMHAFPGQDAVIEEDGHIGHGAILHGCVIGKNALVGMNSVVMDGAVVGENSIVAAQSFVKAGAILPARSLIAGTPAKVMRDLKDEEITWKSAGTAEYQRLAARSLTTMQACAPLSEPEANRGTVDAGTVAPLHVTKAG</sequence>
<gene>
    <name evidence="1" type="ORF">KEC16_12585</name>
</gene>
<evidence type="ECO:0000313" key="2">
    <source>
        <dbReference type="Proteomes" id="UP000680714"/>
    </source>
</evidence>
<dbReference type="InterPro" id="IPR050484">
    <property type="entry name" value="Transf_Hexapept/Carb_Anhydrase"/>
</dbReference>
<evidence type="ECO:0000313" key="1">
    <source>
        <dbReference type="EMBL" id="MBR9972553.1"/>
    </source>
</evidence>
<dbReference type="InterPro" id="IPR011004">
    <property type="entry name" value="Trimer_LpxA-like_sf"/>
</dbReference>
<dbReference type="Proteomes" id="UP000680714">
    <property type="component" value="Unassembled WGS sequence"/>
</dbReference>
<accession>A0ABS5IDQ0</accession>
<keyword evidence="2" id="KW-1185">Reference proteome</keyword>
<organism evidence="1 2">
    <name type="scientific">Magnetospirillum sulfuroxidans</name>
    <dbReference type="NCBI Taxonomy" id="611300"/>
    <lineage>
        <taxon>Bacteria</taxon>
        <taxon>Pseudomonadati</taxon>
        <taxon>Pseudomonadota</taxon>
        <taxon>Alphaproteobacteria</taxon>
        <taxon>Rhodospirillales</taxon>
        <taxon>Rhodospirillaceae</taxon>
        <taxon>Magnetospirillum</taxon>
    </lineage>
</organism>
<dbReference type="SUPFAM" id="SSF51161">
    <property type="entry name" value="Trimeric LpxA-like enzymes"/>
    <property type="match status" value="1"/>
</dbReference>
<dbReference type="CDD" id="cd04745">
    <property type="entry name" value="LbH_paaY_like"/>
    <property type="match status" value="1"/>
</dbReference>
<dbReference type="RefSeq" id="WP_211549419.1">
    <property type="nucleotide sequence ID" value="NZ_JAGTUF010000012.1"/>
</dbReference>
<protein>
    <submittedName>
        <fullName evidence="1">Phenylacetic acid degradation protein PaaY</fullName>
    </submittedName>
</protein>
<name>A0ABS5IDQ0_9PROT</name>
<dbReference type="PANTHER" id="PTHR13061:SF29">
    <property type="entry name" value="GAMMA CARBONIC ANHYDRASE-LIKE 1, MITOCHONDRIAL-RELATED"/>
    <property type="match status" value="1"/>
</dbReference>